<dbReference type="Pfam" id="PF09339">
    <property type="entry name" value="HTH_IclR"/>
    <property type="match status" value="1"/>
</dbReference>
<keyword evidence="2" id="KW-0238">DNA-binding</keyword>
<evidence type="ECO:0000313" key="7">
    <source>
        <dbReference type="EMBL" id="MBP3963679.1"/>
    </source>
</evidence>
<dbReference type="SUPFAM" id="SSF55781">
    <property type="entry name" value="GAF domain-like"/>
    <property type="match status" value="1"/>
</dbReference>
<gene>
    <name evidence="6" type="ORF">I8J30_02935</name>
    <name evidence="7" type="ORF">I8J30_13260</name>
</gene>
<dbReference type="EMBL" id="JAGKSP010000001">
    <property type="protein sequence ID" value="MBP3961651.1"/>
    <property type="molecule type" value="Genomic_DNA"/>
</dbReference>
<accession>A0ABS5CCH9</accession>
<dbReference type="PANTHER" id="PTHR30136">
    <property type="entry name" value="HELIX-TURN-HELIX TRANSCRIPTIONAL REGULATOR, ICLR FAMILY"/>
    <property type="match status" value="1"/>
</dbReference>
<reference evidence="7 8" key="1">
    <citation type="submission" date="2021-04" db="EMBL/GenBank/DDBJ databases">
        <title>Paenibacillus sp. DLE-14 whole genome sequence.</title>
        <authorList>
            <person name="Ham Y.J."/>
        </authorList>
    </citation>
    <scope>NUCLEOTIDE SEQUENCE [LARGE SCALE GENOMIC DNA]</scope>
    <source>
        <strain evidence="7 8">DLE-14</strain>
    </source>
</reference>
<evidence type="ECO:0000259" key="4">
    <source>
        <dbReference type="PROSITE" id="PS51077"/>
    </source>
</evidence>
<evidence type="ECO:0000313" key="8">
    <source>
        <dbReference type="Proteomes" id="UP000673394"/>
    </source>
</evidence>
<dbReference type="EMBL" id="JAGKSP010000004">
    <property type="protein sequence ID" value="MBP3963679.1"/>
    <property type="molecule type" value="Genomic_DNA"/>
</dbReference>
<evidence type="ECO:0000256" key="1">
    <source>
        <dbReference type="ARBA" id="ARBA00023015"/>
    </source>
</evidence>
<dbReference type="PROSITE" id="PS51077">
    <property type="entry name" value="HTH_ICLR"/>
    <property type="match status" value="1"/>
</dbReference>
<name>A0ABS5CCH9_9BACL</name>
<organism evidence="7 8">
    <name type="scientific">Paenibacillus lignilyticus</name>
    <dbReference type="NCBI Taxonomy" id="1172615"/>
    <lineage>
        <taxon>Bacteria</taxon>
        <taxon>Bacillati</taxon>
        <taxon>Bacillota</taxon>
        <taxon>Bacilli</taxon>
        <taxon>Bacillales</taxon>
        <taxon>Paenibacillaceae</taxon>
        <taxon>Paenibacillus</taxon>
    </lineage>
</organism>
<dbReference type="SUPFAM" id="SSF46785">
    <property type="entry name" value="Winged helix' DNA-binding domain"/>
    <property type="match status" value="1"/>
</dbReference>
<proteinExistence type="predicted"/>
<comment type="caution">
    <text evidence="7">The sequence shown here is derived from an EMBL/GenBank/DDBJ whole genome shotgun (WGS) entry which is preliminary data.</text>
</comment>
<keyword evidence="8" id="KW-1185">Reference proteome</keyword>
<dbReference type="Gene3D" id="3.30.450.40">
    <property type="match status" value="1"/>
</dbReference>
<evidence type="ECO:0000313" key="6">
    <source>
        <dbReference type="EMBL" id="MBP3961651.1"/>
    </source>
</evidence>
<dbReference type="PROSITE" id="PS51078">
    <property type="entry name" value="ICLR_ED"/>
    <property type="match status" value="1"/>
</dbReference>
<dbReference type="InterPro" id="IPR036388">
    <property type="entry name" value="WH-like_DNA-bd_sf"/>
</dbReference>
<evidence type="ECO:0000256" key="3">
    <source>
        <dbReference type="ARBA" id="ARBA00023163"/>
    </source>
</evidence>
<feature type="domain" description="HTH iclR-type" evidence="4">
    <location>
        <begin position="15"/>
        <end position="76"/>
    </location>
</feature>
<dbReference type="Gene3D" id="1.10.10.10">
    <property type="entry name" value="Winged helix-like DNA-binding domain superfamily/Winged helix DNA-binding domain"/>
    <property type="match status" value="1"/>
</dbReference>
<protein>
    <submittedName>
        <fullName evidence="7">IclR family transcriptional regulator</fullName>
    </submittedName>
</protein>
<dbReference type="InterPro" id="IPR029016">
    <property type="entry name" value="GAF-like_dom_sf"/>
</dbReference>
<dbReference type="InterPro" id="IPR050707">
    <property type="entry name" value="HTH_MetabolicPath_Reg"/>
</dbReference>
<evidence type="ECO:0000256" key="2">
    <source>
        <dbReference type="ARBA" id="ARBA00023125"/>
    </source>
</evidence>
<dbReference type="SMART" id="SM00346">
    <property type="entry name" value="HTH_ICLR"/>
    <property type="match status" value="1"/>
</dbReference>
<dbReference type="Proteomes" id="UP000673394">
    <property type="component" value="Unassembled WGS sequence"/>
</dbReference>
<sequence>MDEAIGVSEERKYWVPALEKADKVLAVIAQEPAKHKLIDLSKKLEINKSSMFSLLSTMEILGWVKRAAGDTYALGHTFAEFGSSYLKQYDLHQYFLDEAVSVRDRLQETIQLAKRIDDQVLYMGKVEAISPVRLQSEPGMRLPAHATALGKAMLSQLSEQERLALYPQPELPKLTPLTIDNRDELFAQLDVIRKQGYALDDQESVMGFRCVAAPIMAGTNANQAAAVSCSMLLHQWEVKSNQAIEEMTGLAQRLSLPNHNL</sequence>
<dbReference type="InterPro" id="IPR036390">
    <property type="entry name" value="WH_DNA-bd_sf"/>
</dbReference>
<keyword evidence="3" id="KW-0804">Transcription</keyword>
<feature type="domain" description="IclR-ED" evidence="5">
    <location>
        <begin position="77"/>
        <end position="261"/>
    </location>
</feature>
<dbReference type="Pfam" id="PF01614">
    <property type="entry name" value="IclR_C"/>
    <property type="match status" value="1"/>
</dbReference>
<dbReference type="PANTHER" id="PTHR30136:SF24">
    <property type="entry name" value="HTH-TYPE TRANSCRIPTIONAL REPRESSOR ALLR"/>
    <property type="match status" value="1"/>
</dbReference>
<dbReference type="InterPro" id="IPR005471">
    <property type="entry name" value="Tscrpt_reg_IclR_N"/>
</dbReference>
<keyword evidence="1" id="KW-0805">Transcription regulation</keyword>
<evidence type="ECO:0000259" key="5">
    <source>
        <dbReference type="PROSITE" id="PS51078"/>
    </source>
</evidence>
<dbReference type="InterPro" id="IPR014757">
    <property type="entry name" value="Tscrpt_reg_IclR_C"/>
</dbReference>